<evidence type="ECO:0000313" key="2">
    <source>
        <dbReference type="EMBL" id="NGY04796.1"/>
    </source>
</evidence>
<dbReference type="EMBL" id="JAAMOW010000004">
    <property type="protein sequence ID" value="NGY04796.1"/>
    <property type="molecule type" value="Genomic_DNA"/>
</dbReference>
<comment type="caution">
    <text evidence="2">The sequence shown here is derived from an EMBL/GenBank/DDBJ whole genome shotgun (WGS) entry which is preliminary data.</text>
</comment>
<keyword evidence="3" id="KW-1185">Reference proteome</keyword>
<sequence>MSGTRTAAAKRAVLKTGRPRAAEPLKLETIDQLLGAIYEGPTESPPWQTAMLRIREVLAAAHVTLMLRPPSSDSTGVMINTGPTTAQNVESYETHFFAADPFVRLAEGDVFSAEELIGPQWLQSQYYHDFLEPIGVRHLLGADIYTKDGIECRFRITRSADAGPFSTDDKSLIKLLLPHLKRSIQLHARLDFLECERSLFAGTVNRMLLGMLSFDANGNIVETNQEARRILAEKDGIWLSGNNLCIESSQESRDLQRMLRGALAGTNDSEGPGVVEAMAVTRPSGRAKLGILVRAIPLGRWSESKQRPAVAVFLRDPEANAAQPSQELVRRLFGLTRMEAQLALLLTEGLTLDEAAEKMNVRRNTARTHLRSIFCKTGVTRQTMLVRLLLNSVLSLG</sequence>
<dbReference type="AlphaFoldDB" id="A0A6M2BQB0"/>
<accession>A0A6M2BQB0</accession>
<dbReference type="Proteomes" id="UP000472676">
    <property type="component" value="Unassembled WGS sequence"/>
</dbReference>
<dbReference type="Gene3D" id="1.10.10.10">
    <property type="entry name" value="Winged helix-like DNA-binding domain superfamily/Winged helix DNA-binding domain"/>
    <property type="match status" value="1"/>
</dbReference>
<dbReference type="InterPro" id="IPR036388">
    <property type="entry name" value="WH-like_DNA-bd_sf"/>
</dbReference>
<dbReference type="GO" id="GO:0003677">
    <property type="term" value="F:DNA binding"/>
    <property type="evidence" value="ECO:0007669"/>
    <property type="project" value="InterPro"/>
</dbReference>
<dbReference type="InterPro" id="IPR000792">
    <property type="entry name" value="Tscrpt_reg_LuxR_C"/>
</dbReference>
<protein>
    <submittedName>
        <fullName evidence="2">Helix-turn-helix transcriptional regulator</fullName>
    </submittedName>
</protein>
<proteinExistence type="predicted"/>
<organism evidence="2 3">
    <name type="scientific">Solimonas terrae</name>
    <dbReference type="NCBI Taxonomy" id="1396819"/>
    <lineage>
        <taxon>Bacteria</taxon>
        <taxon>Pseudomonadati</taxon>
        <taxon>Pseudomonadota</taxon>
        <taxon>Gammaproteobacteria</taxon>
        <taxon>Nevskiales</taxon>
        <taxon>Nevskiaceae</taxon>
        <taxon>Solimonas</taxon>
    </lineage>
</organism>
<dbReference type="InterPro" id="IPR016032">
    <property type="entry name" value="Sig_transdc_resp-reg_C-effctor"/>
</dbReference>
<name>A0A6M2BQB0_9GAMM</name>
<dbReference type="GO" id="GO:0006355">
    <property type="term" value="P:regulation of DNA-templated transcription"/>
    <property type="evidence" value="ECO:0007669"/>
    <property type="project" value="InterPro"/>
</dbReference>
<feature type="domain" description="HTH luxR-type" evidence="1">
    <location>
        <begin position="332"/>
        <end position="389"/>
    </location>
</feature>
<evidence type="ECO:0000259" key="1">
    <source>
        <dbReference type="SMART" id="SM00421"/>
    </source>
</evidence>
<dbReference type="SMART" id="SM00421">
    <property type="entry name" value="HTH_LUXR"/>
    <property type="match status" value="1"/>
</dbReference>
<dbReference type="SUPFAM" id="SSF46894">
    <property type="entry name" value="C-terminal effector domain of the bipartite response regulators"/>
    <property type="match status" value="1"/>
</dbReference>
<evidence type="ECO:0000313" key="3">
    <source>
        <dbReference type="Proteomes" id="UP000472676"/>
    </source>
</evidence>
<gene>
    <name evidence="2" type="ORF">G7Y85_08465</name>
</gene>
<reference evidence="2 3" key="1">
    <citation type="journal article" date="2014" name="Int. J. Syst. Evol. Microbiol.">
        <title>Solimonas terrae sp. nov., isolated from soil.</title>
        <authorList>
            <person name="Kim S.J."/>
            <person name="Moon J.Y."/>
            <person name="Weon H.Y."/>
            <person name="Ahn J.H."/>
            <person name="Chen W.M."/>
            <person name="Kwon S.W."/>
        </authorList>
    </citation>
    <scope>NUCLEOTIDE SEQUENCE [LARGE SCALE GENOMIC DNA]</scope>
    <source>
        <strain evidence="2 3">KIS83-12</strain>
    </source>
</reference>